<evidence type="ECO:0000313" key="2">
    <source>
        <dbReference type="Proteomes" id="UP000179076"/>
    </source>
</evidence>
<evidence type="ECO:0000313" key="1">
    <source>
        <dbReference type="EMBL" id="OGI64087.1"/>
    </source>
</evidence>
<name>A0A1F6V324_9PROT</name>
<dbReference type="AlphaFoldDB" id="A0A1F6V324"/>
<proteinExistence type="predicted"/>
<protein>
    <recommendedName>
        <fullName evidence="3">AttH domain-containing protein</fullName>
    </recommendedName>
</protein>
<reference evidence="1 2" key="1">
    <citation type="journal article" date="2016" name="Nat. Commun.">
        <title>Thousands of microbial genomes shed light on interconnected biogeochemical processes in an aquifer system.</title>
        <authorList>
            <person name="Anantharaman K."/>
            <person name="Brown C.T."/>
            <person name="Hug L.A."/>
            <person name="Sharon I."/>
            <person name="Castelle C.J."/>
            <person name="Probst A.J."/>
            <person name="Thomas B.C."/>
            <person name="Singh A."/>
            <person name="Wilkins M.J."/>
            <person name="Karaoz U."/>
            <person name="Brodie E.L."/>
            <person name="Williams K.H."/>
            <person name="Hubbard S.S."/>
            <person name="Banfield J.F."/>
        </authorList>
    </citation>
    <scope>NUCLEOTIDE SEQUENCE [LARGE SCALE GENOMIC DNA]</scope>
</reference>
<dbReference type="SUPFAM" id="SSF159245">
    <property type="entry name" value="AttH-like"/>
    <property type="match status" value="1"/>
</dbReference>
<comment type="caution">
    <text evidence="1">The sequence shown here is derived from an EMBL/GenBank/DDBJ whole genome shotgun (WGS) entry which is preliminary data.</text>
</comment>
<dbReference type="Proteomes" id="UP000179076">
    <property type="component" value="Unassembled WGS sequence"/>
</dbReference>
<dbReference type="EMBL" id="MFSP01000142">
    <property type="protein sequence ID" value="OGI64087.1"/>
    <property type="molecule type" value="Genomic_DNA"/>
</dbReference>
<organism evidence="1 2">
    <name type="scientific">Candidatus Muproteobacteria bacterium RBG_16_60_9</name>
    <dbReference type="NCBI Taxonomy" id="1817755"/>
    <lineage>
        <taxon>Bacteria</taxon>
        <taxon>Pseudomonadati</taxon>
        <taxon>Pseudomonadota</taxon>
        <taxon>Candidatus Muproteobacteria</taxon>
    </lineage>
</organism>
<sequence length="331" mass="36762">MIERERWNRCRIVEGDARGHYESYFQRANHPKRPLAFWIRYTVFSPKGRSGDAVGELWAIYFDGERECVTAVKEVVPMRDCRFGERGLDVRIGDASLTDGQLQGSASSGGNALQWDLRYTGDEPPLLLLPESFYERSFPKAKALVGTPNAVFDGAVSVNGAAADVRGWVGSQNHNWGSKHTDSYAWGQVAGFDGAPRAFLECSTARLKLGPFWTPPMTVVVLRLEDEEIRLNSLAQAFRAHGDFDFVSWRFETHTDAVRLRATMHAPKSLFVGLTYNNPPGGSKTCLNTKLAACELTVERTGQAPRTLTTSHRAAFEILTDRQDHGVPIAA</sequence>
<gene>
    <name evidence="1" type="ORF">A2W18_07325</name>
</gene>
<accession>A0A1F6V324</accession>
<evidence type="ECO:0008006" key="3">
    <source>
        <dbReference type="Google" id="ProtNLM"/>
    </source>
</evidence>